<dbReference type="Gene3D" id="3.40.50.720">
    <property type="entry name" value="NAD(P)-binding Rossmann-like Domain"/>
    <property type="match status" value="1"/>
</dbReference>
<accession>A0A1B6CKT5</accession>
<dbReference type="PANTHER" id="PTHR43115:SF4">
    <property type="entry name" value="DEHYDROGENASE_REDUCTASE SDR FAMILY MEMBER 11"/>
    <property type="match status" value="1"/>
</dbReference>
<protein>
    <recommendedName>
        <fullName evidence="5">Dehydrogenase</fullName>
    </recommendedName>
</protein>
<name>A0A1B6CKT5_9HEMI</name>
<evidence type="ECO:0000256" key="1">
    <source>
        <dbReference type="ARBA" id="ARBA00006484"/>
    </source>
</evidence>
<dbReference type="PRINTS" id="PR00081">
    <property type="entry name" value="GDHRDH"/>
</dbReference>
<reference evidence="4" key="1">
    <citation type="submission" date="2015-12" db="EMBL/GenBank/DDBJ databases">
        <title>De novo transcriptome assembly of four potential Pierce s Disease insect vectors from Arizona vineyards.</title>
        <authorList>
            <person name="Tassone E.E."/>
        </authorList>
    </citation>
    <scope>NUCLEOTIDE SEQUENCE</scope>
</reference>
<dbReference type="Pfam" id="PF00106">
    <property type="entry name" value="adh_short"/>
    <property type="match status" value="1"/>
</dbReference>
<evidence type="ECO:0000256" key="2">
    <source>
        <dbReference type="ARBA" id="ARBA00023002"/>
    </source>
</evidence>
<comment type="similarity">
    <text evidence="1 3">Belongs to the short-chain dehydrogenases/reductases (SDR) family.</text>
</comment>
<sequence length="243" mass="26783">MEKWEGKVALVTGASSGIGKAIVKELVKHGVTVVGMGRREALLRRLADELNSSNKGKFYPKTVDINNEADVMEVITKINQKLGGVDILINSAGLYYHDAHLSTGSTNEWQKQLDLEILSLLIVSREVIKSMRRNATDGIIINVNSVAGHYIPENISPMHTVVKHAMTVIGETLRREMAANKFSIRVASISPGFTASEKYQSKNHEDIPKLETSDVARGVVYILSQPLHVQIEELTLRRVGSEA</sequence>
<gene>
    <name evidence="4" type="ORF">g.8562</name>
</gene>
<dbReference type="SUPFAM" id="SSF51735">
    <property type="entry name" value="NAD(P)-binding Rossmann-fold domains"/>
    <property type="match status" value="1"/>
</dbReference>
<dbReference type="AlphaFoldDB" id="A0A1B6CKT5"/>
<keyword evidence="2" id="KW-0560">Oxidoreductase</keyword>
<dbReference type="GO" id="GO:0016616">
    <property type="term" value="F:oxidoreductase activity, acting on the CH-OH group of donors, NAD or NADP as acceptor"/>
    <property type="evidence" value="ECO:0007669"/>
    <property type="project" value="UniProtKB-ARBA"/>
</dbReference>
<dbReference type="InterPro" id="IPR002347">
    <property type="entry name" value="SDR_fam"/>
</dbReference>
<dbReference type="FunFam" id="3.40.50.720:FF:000047">
    <property type="entry name" value="NADP-dependent L-serine/L-allo-threonine dehydrogenase"/>
    <property type="match status" value="1"/>
</dbReference>
<dbReference type="EMBL" id="GEDC01023266">
    <property type="protein sequence ID" value="JAS14032.1"/>
    <property type="molecule type" value="Transcribed_RNA"/>
</dbReference>
<proteinExistence type="inferred from homology"/>
<dbReference type="PRINTS" id="PR00080">
    <property type="entry name" value="SDRFAMILY"/>
</dbReference>
<evidence type="ECO:0000313" key="4">
    <source>
        <dbReference type="EMBL" id="JAS14032.1"/>
    </source>
</evidence>
<evidence type="ECO:0008006" key="5">
    <source>
        <dbReference type="Google" id="ProtNLM"/>
    </source>
</evidence>
<dbReference type="InterPro" id="IPR036291">
    <property type="entry name" value="NAD(P)-bd_dom_sf"/>
</dbReference>
<dbReference type="PANTHER" id="PTHR43115">
    <property type="entry name" value="DEHYDROGENASE/REDUCTASE SDR FAMILY MEMBER 11"/>
    <property type="match status" value="1"/>
</dbReference>
<evidence type="ECO:0000256" key="3">
    <source>
        <dbReference type="RuleBase" id="RU000363"/>
    </source>
</evidence>
<organism evidence="4">
    <name type="scientific">Clastoptera arizonana</name>
    <name type="common">Arizona spittle bug</name>
    <dbReference type="NCBI Taxonomy" id="38151"/>
    <lineage>
        <taxon>Eukaryota</taxon>
        <taxon>Metazoa</taxon>
        <taxon>Ecdysozoa</taxon>
        <taxon>Arthropoda</taxon>
        <taxon>Hexapoda</taxon>
        <taxon>Insecta</taxon>
        <taxon>Pterygota</taxon>
        <taxon>Neoptera</taxon>
        <taxon>Paraneoptera</taxon>
        <taxon>Hemiptera</taxon>
        <taxon>Auchenorrhyncha</taxon>
        <taxon>Cercopoidea</taxon>
        <taxon>Clastopteridae</taxon>
        <taxon>Clastoptera</taxon>
    </lineage>
</organism>